<protein>
    <submittedName>
        <fullName evidence="2">Uncharacterized protein</fullName>
    </submittedName>
</protein>
<evidence type="ECO:0000313" key="2">
    <source>
        <dbReference type="EMBL" id="TDF96845.1"/>
    </source>
</evidence>
<sequence>MSTYFPDDGNCLQIQSETETLFSLDITPDNEAHVQYDPKDWHKIAKIVGLAYSHFPDDLKEKEQPTVLSINTLHVFADMLNNTQIPVGHPDFEQSALGLIAAKKELAAAIQAASESEPSTPQEGTAQGTPAPSA</sequence>
<evidence type="ECO:0000256" key="1">
    <source>
        <dbReference type="SAM" id="MobiDB-lite"/>
    </source>
</evidence>
<dbReference type="EMBL" id="SMRU01000009">
    <property type="protein sequence ID" value="TDF96845.1"/>
    <property type="molecule type" value="Genomic_DNA"/>
</dbReference>
<comment type="caution">
    <text evidence="2">The sequence shown here is derived from an EMBL/GenBank/DDBJ whole genome shotgun (WGS) entry which is preliminary data.</text>
</comment>
<proteinExistence type="predicted"/>
<dbReference type="AlphaFoldDB" id="A0A4R5KPE9"/>
<keyword evidence="3" id="KW-1185">Reference proteome</keyword>
<reference evidence="2 3" key="1">
    <citation type="submission" date="2019-03" db="EMBL/GenBank/DDBJ databases">
        <title>Whole genome sequence of Arthrobacter sp JH1-1.</title>
        <authorList>
            <person name="Trinh H.N."/>
        </authorList>
    </citation>
    <scope>NUCLEOTIDE SEQUENCE [LARGE SCALE GENOMIC DNA]</scope>
    <source>
        <strain evidence="2 3">JH1-1</strain>
    </source>
</reference>
<feature type="compositionally biased region" description="Polar residues" evidence="1">
    <location>
        <begin position="118"/>
        <end position="134"/>
    </location>
</feature>
<organism evidence="2 3">
    <name type="scientific">Arthrobacter terricola</name>
    <dbReference type="NCBI Taxonomy" id="2547396"/>
    <lineage>
        <taxon>Bacteria</taxon>
        <taxon>Bacillati</taxon>
        <taxon>Actinomycetota</taxon>
        <taxon>Actinomycetes</taxon>
        <taxon>Micrococcales</taxon>
        <taxon>Micrococcaceae</taxon>
        <taxon>Arthrobacter</taxon>
    </lineage>
</organism>
<name>A0A4R5KPE9_9MICC</name>
<dbReference type="Proteomes" id="UP000295511">
    <property type="component" value="Unassembled WGS sequence"/>
</dbReference>
<dbReference type="RefSeq" id="WP_133203894.1">
    <property type="nucleotide sequence ID" value="NZ_SMRU01000009.1"/>
</dbReference>
<accession>A0A4R5KPE9</accession>
<evidence type="ECO:0000313" key="3">
    <source>
        <dbReference type="Proteomes" id="UP000295511"/>
    </source>
</evidence>
<feature type="region of interest" description="Disordered" evidence="1">
    <location>
        <begin position="110"/>
        <end position="134"/>
    </location>
</feature>
<gene>
    <name evidence="2" type="ORF">E1809_08975</name>
</gene>